<keyword evidence="3" id="KW-0808">Transferase</keyword>
<dbReference type="Pfam" id="PF00534">
    <property type="entry name" value="Glycos_transf_1"/>
    <property type="match status" value="1"/>
</dbReference>
<dbReference type="SUPFAM" id="SSF53756">
    <property type="entry name" value="UDP-Glycosyltransferase/glycogen phosphorylase"/>
    <property type="match status" value="1"/>
</dbReference>
<comment type="caution">
    <text evidence="3">The sequence shown here is derived from an EMBL/GenBank/DDBJ whole genome shotgun (WGS) entry which is preliminary data.</text>
</comment>
<evidence type="ECO:0000313" key="3">
    <source>
        <dbReference type="EMBL" id="GEO37562.1"/>
    </source>
</evidence>
<sequence>MLRLAAGIAARSYAVDLVLIKREGAYLDSIPPGVRLVVLNTRRTLNSVAALAGYLRRERPAAMLTALVHVNVGALLASTLSRARTRVIVTEHSQITRNFAALTSRTVKLAYRMVPRVYPLATRVVAVSGGVADDLATFSGMGRDTISVIHNGIVTPELYARAAEPCDHPWLAPGEPPVIMAAGRLAPVKDFAALIRAFADLRARRRARLLILGEGELRGELEKLASDLGVADDVGMPGFYANPYAVMSRASVFVQSSQWEGLPSVLVEAMACGTPVVATDCPGGTREIMDDGRLGILVPMNDDQAMADAILRTLDQPVQTNEMARKVEEFTLDRAVDTYLELALGPQAVRRPLVHPRMAQPEAGVNR</sequence>
<protein>
    <submittedName>
        <fullName evidence="3">Glycosyl transferase</fullName>
    </submittedName>
</protein>
<dbReference type="AlphaFoldDB" id="A0A512DM50"/>
<evidence type="ECO:0000313" key="4">
    <source>
        <dbReference type="Proteomes" id="UP000321523"/>
    </source>
</evidence>
<accession>A0A512DM50</accession>
<dbReference type="Pfam" id="PF13439">
    <property type="entry name" value="Glyco_transf_4"/>
    <property type="match status" value="1"/>
</dbReference>
<feature type="domain" description="Glycosyltransferase subfamily 4-like N-terminal" evidence="2">
    <location>
        <begin position="2"/>
        <end position="154"/>
    </location>
</feature>
<gene>
    <name evidence="3" type="ORF">SAE02_17100</name>
</gene>
<dbReference type="Proteomes" id="UP000321523">
    <property type="component" value="Unassembled WGS sequence"/>
</dbReference>
<feature type="domain" description="Glycosyl transferase family 1" evidence="1">
    <location>
        <begin position="171"/>
        <end position="325"/>
    </location>
</feature>
<keyword evidence="4" id="KW-1185">Reference proteome</keyword>
<dbReference type="PANTHER" id="PTHR12526">
    <property type="entry name" value="GLYCOSYLTRANSFERASE"/>
    <property type="match status" value="1"/>
</dbReference>
<reference evidence="3 4" key="1">
    <citation type="submission" date="2019-07" db="EMBL/GenBank/DDBJ databases">
        <title>Whole genome shotgun sequence of Skermanella aerolata NBRC 106429.</title>
        <authorList>
            <person name="Hosoyama A."/>
            <person name="Uohara A."/>
            <person name="Ohji S."/>
            <person name="Ichikawa N."/>
        </authorList>
    </citation>
    <scope>NUCLEOTIDE SEQUENCE [LARGE SCALE GENOMIC DNA]</scope>
    <source>
        <strain evidence="3 4">NBRC 106429</strain>
    </source>
</reference>
<dbReference type="CDD" id="cd03811">
    <property type="entry name" value="GT4_GT28_WabH-like"/>
    <property type="match status" value="1"/>
</dbReference>
<dbReference type="GO" id="GO:0016757">
    <property type="term" value="F:glycosyltransferase activity"/>
    <property type="evidence" value="ECO:0007669"/>
    <property type="project" value="InterPro"/>
</dbReference>
<evidence type="ECO:0000259" key="1">
    <source>
        <dbReference type="Pfam" id="PF00534"/>
    </source>
</evidence>
<dbReference type="Gene3D" id="3.40.50.2000">
    <property type="entry name" value="Glycogen Phosphorylase B"/>
    <property type="match status" value="2"/>
</dbReference>
<organism evidence="3 4">
    <name type="scientific">Skermanella aerolata</name>
    <dbReference type="NCBI Taxonomy" id="393310"/>
    <lineage>
        <taxon>Bacteria</taxon>
        <taxon>Pseudomonadati</taxon>
        <taxon>Pseudomonadota</taxon>
        <taxon>Alphaproteobacteria</taxon>
        <taxon>Rhodospirillales</taxon>
        <taxon>Azospirillaceae</taxon>
        <taxon>Skermanella</taxon>
    </lineage>
</organism>
<dbReference type="InterPro" id="IPR028098">
    <property type="entry name" value="Glyco_trans_4-like_N"/>
</dbReference>
<evidence type="ECO:0000259" key="2">
    <source>
        <dbReference type="Pfam" id="PF13439"/>
    </source>
</evidence>
<proteinExistence type="predicted"/>
<dbReference type="EMBL" id="BJYZ01000006">
    <property type="protein sequence ID" value="GEO37562.1"/>
    <property type="molecule type" value="Genomic_DNA"/>
</dbReference>
<name>A0A512DM50_9PROT</name>
<dbReference type="InterPro" id="IPR001296">
    <property type="entry name" value="Glyco_trans_1"/>
</dbReference>